<sequence>MLPASRLALRELVDALCAFAWCRLTKCGGREVAELVSAAVKLNCGDEKFFHFVGAFCRESPSAFGSLRDVALLSASLLKRAISPVPTQGDTTSATEGPKLDCASAFHGLAVAALPHLRRSDAGEGHLCVRDVAEFLYALAHVLDRKWADSSEPLYQCAVCSEAISASVTVARRCLHHASPQDIAKLTGAVATVWPLLVQLQMPILQPFITDLAQAVRFRHRDFNAKDVASTVVAFAKLDSVDDVVADVLPEQVEARISEFP</sequence>
<gene>
    <name evidence="1" type="ORF">PCOR1329_LOCUS11712</name>
</gene>
<keyword evidence="2" id="KW-1185">Reference proteome</keyword>
<protein>
    <recommendedName>
        <fullName evidence="3">HEAT repeat-containing protein 1</fullName>
    </recommendedName>
</protein>
<name>A0ABN9QGG7_9DINO</name>
<reference evidence="1" key="1">
    <citation type="submission" date="2023-10" db="EMBL/GenBank/DDBJ databases">
        <authorList>
            <person name="Chen Y."/>
            <person name="Shah S."/>
            <person name="Dougan E. K."/>
            <person name="Thang M."/>
            <person name="Chan C."/>
        </authorList>
    </citation>
    <scope>NUCLEOTIDE SEQUENCE [LARGE SCALE GENOMIC DNA]</scope>
</reference>
<evidence type="ECO:0000313" key="2">
    <source>
        <dbReference type="Proteomes" id="UP001189429"/>
    </source>
</evidence>
<dbReference type="Proteomes" id="UP001189429">
    <property type="component" value="Unassembled WGS sequence"/>
</dbReference>
<feature type="non-terminal residue" evidence="1">
    <location>
        <position position="261"/>
    </location>
</feature>
<comment type="caution">
    <text evidence="1">The sequence shown here is derived from an EMBL/GenBank/DDBJ whole genome shotgun (WGS) entry which is preliminary data.</text>
</comment>
<organism evidence="1 2">
    <name type="scientific">Prorocentrum cordatum</name>
    <dbReference type="NCBI Taxonomy" id="2364126"/>
    <lineage>
        <taxon>Eukaryota</taxon>
        <taxon>Sar</taxon>
        <taxon>Alveolata</taxon>
        <taxon>Dinophyceae</taxon>
        <taxon>Prorocentrales</taxon>
        <taxon>Prorocentraceae</taxon>
        <taxon>Prorocentrum</taxon>
    </lineage>
</organism>
<evidence type="ECO:0000313" key="1">
    <source>
        <dbReference type="EMBL" id="CAK0805094.1"/>
    </source>
</evidence>
<dbReference type="EMBL" id="CAUYUJ010003377">
    <property type="protein sequence ID" value="CAK0805094.1"/>
    <property type="molecule type" value="Genomic_DNA"/>
</dbReference>
<evidence type="ECO:0008006" key="3">
    <source>
        <dbReference type="Google" id="ProtNLM"/>
    </source>
</evidence>
<proteinExistence type="predicted"/>
<accession>A0ABN9QGG7</accession>